<dbReference type="OrthoDB" id="5795596at2759"/>
<dbReference type="PANTHER" id="PTHR11346:SF176">
    <property type="entry name" value="32 KDA BETA-GALACTOSIDE-BINDING LECTIN LEC-3"/>
    <property type="match status" value="1"/>
</dbReference>
<dbReference type="GO" id="GO:0030246">
    <property type="term" value="F:carbohydrate binding"/>
    <property type="evidence" value="ECO:0007669"/>
    <property type="project" value="UniProtKB-UniRule"/>
</dbReference>
<feature type="domain" description="Galectin" evidence="3">
    <location>
        <begin position="198"/>
        <end position="335"/>
    </location>
</feature>
<dbReference type="Proteomes" id="UP000242457">
    <property type="component" value="Unassembled WGS sequence"/>
</dbReference>
<dbReference type="PANTHER" id="PTHR11346">
    <property type="entry name" value="GALECTIN"/>
    <property type="match status" value="1"/>
</dbReference>
<dbReference type="InterPro" id="IPR013320">
    <property type="entry name" value="ConA-like_dom_sf"/>
</dbReference>
<evidence type="ECO:0000313" key="4">
    <source>
        <dbReference type="EMBL" id="PBC27638.1"/>
    </source>
</evidence>
<dbReference type="SUPFAM" id="SSF49899">
    <property type="entry name" value="Concanavalin A-like lectins/glucanases"/>
    <property type="match status" value="2"/>
</dbReference>
<dbReference type="Gene3D" id="2.60.120.200">
    <property type="match status" value="2"/>
</dbReference>
<evidence type="ECO:0000313" key="5">
    <source>
        <dbReference type="Proteomes" id="UP000242457"/>
    </source>
</evidence>
<dbReference type="CDD" id="cd00070">
    <property type="entry name" value="GLECT"/>
    <property type="match status" value="2"/>
</dbReference>
<evidence type="ECO:0000256" key="1">
    <source>
        <dbReference type="ARBA" id="ARBA00022734"/>
    </source>
</evidence>
<keyword evidence="1 2" id="KW-0430">Lectin</keyword>
<gene>
    <name evidence="4" type="ORF">APICC_04088</name>
</gene>
<dbReference type="InterPro" id="IPR044156">
    <property type="entry name" value="Galectin-like"/>
</dbReference>
<proteinExistence type="predicted"/>
<protein>
    <recommendedName>
        <fullName evidence="2">Galectin</fullName>
    </recommendedName>
</protein>
<dbReference type="InterPro" id="IPR001079">
    <property type="entry name" value="Galectin_CRD"/>
</dbReference>
<reference evidence="4 5" key="1">
    <citation type="submission" date="2014-07" db="EMBL/GenBank/DDBJ databases">
        <title>Genomic and transcriptomic analysis on Apis cerana provide comprehensive insights into honey bee biology.</title>
        <authorList>
            <person name="Diao Q."/>
            <person name="Sun L."/>
            <person name="Zheng H."/>
            <person name="Zheng H."/>
            <person name="Xu S."/>
            <person name="Wang S."/>
            <person name="Zeng Z."/>
            <person name="Hu F."/>
            <person name="Su S."/>
            <person name="Wu J."/>
        </authorList>
    </citation>
    <scope>NUCLEOTIDE SEQUENCE [LARGE SCALE GENOMIC DNA]</scope>
    <source>
        <tissue evidence="4">Pupae without intestine</tissue>
    </source>
</reference>
<dbReference type="EMBL" id="KZ288345">
    <property type="protein sequence ID" value="PBC27638.1"/>
    <property type="molecule type" value="Genomic_DNA"/>
</dbReference>
<dbReference type="Pfam" id="PF00337">
    <property type="entry name" value="Gal-bind_lectin"/>
    <property type="match status" value="2"/>
</dbReference>
<dbReference type="GO" id="GO:0016936">
    <property type="term" value="F:galactoside binding"/>
    <property type="evidence" value="ECO:0007669"/>
    <property type="project" value="TreeGrafter"/>
</dbReference>
<dbReference type="SMART" id="SM00908">
    <property type="entry name" value="Gal-bind_lectin"/>
    <property type="match status" value="2"/>
</dbReference>
<evidence type="ECO:0000259" key="3">
    <source>
        <dbReference type="PROSITE" id="PS51304"/>
    </source>
</evidence>
<feature type="domain" description="Galectin" evidence="3">
    <location>
        <begin position="34"/>
        <end position="168"/>
    </location>
</feature>
<dbReference type="STRING" id="94128.A0A2A3E7F6"/>
<accession>A0A2A3E7F6</accession>
<keyword evidence="5" id="KW-1185">Reference proteome</keyword>
<organism evidence="4 5">
    <name type="scientific">Apis cerana cerana</name>
    <name type="common">Oriental honeybee</name>
    <dbReference type="NCBI Taxonomy" id="94128"/>
    <lineage>
        <taxon>Eukaryota</taxon>
        <taxon>Metazoa</taxon>
        <taxon>Ecdysozoa</taxon>
        <taxon>Arthropoda</taxon>
        <taxon>Hexapoda</taxon>
        <taxon>Insecta</taxon>
        <taxon>Pterygota</taxon>
        <taxon>Neoptera</taxon>
        <taxon>Endopterygota</taxon>
        <taxon>Hymenoptera</taxon>
        <taxon>Apocrita</taxon>
        <taxon>Aculeata</taxon>
        <taxon>Apoidea</taxon>
        <taxon>Anthophila</taxon>
        <taxon>Apidae</taxon>
        <taxon>Apis</taxon>
    </lineage>
</organism>
<sequence>MSVHQVHEIFIQTKENALREFSFVDEETVPLNASKPVPLQPLKPTSAIVITGYIPPDALRFSVNLLCKKAENIALHFNARLDRGYVVRNSKFKGCWEEEETCSPAGHIAFRRNSYVHVLIFCTANEYQIAVNGEHFCAFAYRIPLEDIINLEINGSLEDARFRQLELFIYPDPKLCRPNNILTLKVDQPLIDFLDVPITVDIENEFKIGTRLFIAGRLKLLPHSFYVNLQKGKAIYPHPVIALHLNPRFLYGSNVPYVVMNFWTNGSWGYEERHLGHLSWMPGRDFLLTIRCEFEAYTIWLGNKMIGEFKHRLQPSIIDTLKISGDIVLHELAITYSN</sequence>
<evidence type="ECO:0000256" key="2">
    <source>
        <dbReference type="RuleBase" id="RU102079"/>
    </source>
</evidence>
<name>A0A2A3E7F6_APICC</name>
<dbReference type="SMART" id="SM00276">
    <property type="entry name" value="GLECT"/>
    <property type="match status" value="2"/>
</dbReference>
<dbReference type="PROSITE" id="PS51304">
    <property type="entry name" value="GALECTIN"/>
    <property type="match status" value="2"/>
</dbReference>
<dbReference type="AlphaFoldDB" id="A0A2A3E7F6"/>